<comment type="subcellular location">
    <subcellularLocation>
        <location evidence="1">Cell membrane</location>
        <topology evidence="1">Multi-pass membrane protein</topology>
    </subcellularLocation>
</comment>
<sequence>MRRLTRYLARMFALDALILFGVVCFLLWMVQCLRIFDTVSVKGQSLLTLGWQGVLAMPPLVLTFAFVCVGIGLARALVALQSNHELHIIHTSHGLGDLFRAAGVVAILGATGVLIISNFLAPLANRQLNALNAAITADLVSSTLRPGRFMQVTPGVVLLIGGRTGNGEITEFFADDRRDPEVRRTYVAESATVARAEDGYILQLRNGSLQSRGPGERFSEVKFGQYHVNVDRFTQTTATPDPVSITDSVTLVRDALAAGEIAPRTLRKLTERMGEGLRVIGICLMVLAISAFPSGRRGRLVLPMEVVVLVIAFVDLAVSSYGLLGPQVGSVAGSVLMIAAGTVALAVRARRRFMAPIPQAAT</sequence>
<reference evidence="8" key="1">
    <citation type="journal article" date="2019" name="Int. J. Syst. Evol. Microbiol.">
        <title>The Global Catalogue of Microorganisms (GCM) 10K type strain sequencing project: providing services to taxonomists for standard genome sequencing and annotation.</title>
        <authorList>
            <consortium name="The Broad Institute Genomics Platform"/>
            <consortium name="The Broad Institute Genome Sequencing Center for Infectious Disease"/>
            <person name="Wu L."/>
            <person name="Ma J."/>
        </authorList>
    </citation>
    <scope>NUCLEOTIDE SEQUENCE [LARGE SCALE GENOMIC DNA]</scope>
    <source>
        <strain evidence="8">NBRC 112416</strain>
    </source>
</reference>
<protein>
    <recommendedName>
        <fullName evidence="9">Lipopolysaccharide export system permease protein</fullName>
    </recommendedName>
</protein>
<proteinExistence type="predicted"/>
<keyword evidence="4 6" id="KW-1133">Transmembrane helix</keyword>
<evidence type="ECO:0000256" key="3">
    <source>
        <dbReference type="ARBA" id="ARBA00022692"/>
    </source>
</evidence>
<keyword evidence="5 6" id="KW-0472">Membrane</keyword>
<organism evidence="7 8">
    <name type="scientific">Devosia nitrariae</name>
    <dbReference type="NCBI Taxonomy" id="2071872"/>
    <lineage>
        <taxon>Bacteria</taxon>
        <taxon>Pseudomonadati</taxon>
        <taxon>Pseudomonadota</taxon>
        <taxon>Alphaproteobacteria</taxon>
        <taxon>Hyphomicrobiales</taxon>
        <taxon>Devosiaceae</taxon>
        <taxon>Devosia</taxon>
    </lineage>
</organism>
<feature type="transmembrane region" description="Helical" evidence="6">
    <location>
        <begin position="56"/>
        <end position="78"/>
    </location>
</feature>
<evidence type="ECO:0000256" key="4">
    <source>
        <dbReference type="ARBA" id="ARBA00022989"/>
    </source>
</evidence>
<evidence type="ECO:0000256" key="1">
    <source>
        <dbReference type="ARBA" id="ARBA00004651"/>
    </source>
</evidence>
<dbReference type="Proteomes" id="UP001156691">
    <property type="component" value="Unassembled WGS sequence"/>
</dbReference>
<dbReference type="EMBL" id="BSNS01000011">
    <property type="protein sequence ID" value="GLQ55556.1"/>
    <property type="molecule type" value="Genomic_DNA"/>
</dbReference>
<keyword evidence="2" id="KW-1003">Cell membrane</keyword>
<feature type="transmembrane region" description="Helical" evidence="6">
    <location>
        <begin position="306"/>
        <end position="324"/>
    </location>
</feature>
<name>A0ABQ5W6Z6_9HYPH</name>
<keyword evidence="3 6" id="KW-0812">Transmembrane</keyword>
<evidence type="ECO:0000313" key="7">
    <source>
        <dbReference type="EMBL" id="GLQ55556.1"/>
    </source>
</evidence>
<dbReference type="RefSeq" id="WP_284340948.1">
    <property type="nucleotide sequence ID" value="NZ_BSNS01000011.1"/>
</dbReference>
<dbReference type="PANTHER" id="PTHR33529:SF6">
    <property type="entry name" value="YJGP_YJGQ FAMILY PERMEASE"/>
    <property type="match status" value="1"/>
</dbReference>
<dbReference type="PANTHER" id="PTHR33529">
    <property type="entry name" value="SLR0882 PROTEIN-RELATED"/>
    <property type="match status" value="1"/>
</dbReference>
<evidence type="ECO:0000256" key="2">
    <source>
        <dbReference type="ARBA" id="ARBA00022475"/>
    </source>
</evidence>
<gene>
    <name evidence="7" type="ORF">GCM10010862_28150</name>
</gene>
<dbReference type="InterPro" id="IPR005495">
    <property type="entry name" value="LptG/LptF_permease"/>
</dbReference>
<feature type="transmembrane region" description="Helical" evidence="6">
    <location>
        <begin position="12"/>
        <end position="36"/>
    </location>
</feature>
<evidence type="ECO:0000313" key="8">
    <source>
        <dbReference type="Proteomes" id="UP001156691"/>
    </source>
</evidence>
<feature type="transmembrane region" description="Helical" evidence="6">
    <location>
        <begin position="330"/>
        <end position="347"/>
    </location>
</feature>
<accession>A0ABQ5W6Z6</accession>
<comment type="caution">
    <text evidence="7">The sequence shown here is derived from an EMBL/GenBank/DDBJ whole genome shotgun (WGS) entry which is preliminary data.</text>
</comment>
<evidence type="ECO:0008006" key="9">
    <source>
        <dbReference type="Google" id="ProtNLM"/>
    </source>
</evidence>
<keyword evidence="8" id="KW-1185">Reference proteome</keyword>
<feature type="transmembrane region" description="Helical" evidence="6">
    <location>
        <begin position="98"/>
        <end position="121"/>
    </location>
</feature>
<evidence type="ECO:0000256" key="5">
    <source>
        <dbReference type="ARBA" id="ARBA00023136"/>
    </source>
</evidence>
<dbReference type="Pfam" id="PF03739">
    <property type="entry name" value="LptF_LptG"/>
    <property type="match status" value="1"/>
</dbReference>
<feature type="transmembrane region" description="Helical" evidence="6">
    <location>
        <begin position="276"/>
        <end position="294"/>
    </location>
</feature>
<evidence type="ECO:0000256" key="6">
    <source>
        <dbReference type="SAM" id="Phobius"/>
    </source>
</evidence>